<dbReference type="Pfam" id="PF12698">
    <property type="entry name" value="ABC2_membrane_3"/>
    <property type="match status" value="2"/>
</dbReference>
<feature type="transmembrane region" description="Helical" evidence="5">
    <location>
        <begin position="612"/>
        <end position="634"/>
    </location>
</feature>
<dbReference type="NCBIfam" id="TIGR03061">
    <property type="entry name" value="pip_yhgE_Nterm"/>
    <property type="match status" value="1"/>
</dbReference>
<feature type="transmembrane region" description="Helical" evidence="5">
    <location>
        <begin position="583"/>
        <end position="605"/>
    </location>
</feature>
<evidence type="ECO:0000256" key="3">
    <source>
        <dbReference type="ARBA" id="ARBA00022989"/>
    </source>
</evidence>
<keyword evidence="3 5" id="KW-1133">Transmembrane helix</keyword>
<evidence type="ECO:0000259" key="6">
    <source>
        <dbReference type="Pfam" id="PF12698"/>
    </source>
</evidence>
<dbReference type="PANTHER" id="PTHR43077:SF5">
    <property type="entry name" value="PHAGE INFECTION PROTEIN"/>
    <property type="match status" value="1"/>
</dbReference>
<dbReference type="InterPro" id="IPR017501">
    <property type="entry name" value="Phage_infect_YhgE_C"/>
</dbReference>
<accession>A0ABS5LC21</accession>
<comment type="subcellular location">
    <subcellularLocation>
        <location evidence="1">Membrane</location>
        <topology evidence="1">Multi-pass membrane protein</topology>
    </subcellularLocation>
</comment>
<protein>
    <submittedName>
        <fullName evidence="7">YhgE/Pip domain-containing protein</fullName>
    </submittedName>
</protein>
<dbReference type="PANTHER" id="PTHR43077">
    <property type="entry name" value="TRANSPORT PERMEASE YVFS-RELATED"/>
    <property type="match status" value="1"/>
</dbReference>
<dbReference type="EMBL" id="JAGVRK010000001">
    <property type="protein sequence ID" value="MBS2968272.1"/>
    <property type="molecule type" value="Genomic_DNA"/>
</dbReference>
<feature type="transmembrane region" description="Helical" evidence="5">
    <location>
        <begin position="640"/>
        <end position="660"/>
    </location>
</feature>
<feature type="domain" description="ABC-2 type transporter transmembrane" evidence="6">
    <location>
        <begin position="22"/>
        <end position="165"/>
    </location>
</feature>
<dbReference type="Gene3D" id="3.40.1710.10">
    <property type="entry name" value="abc type-2 transporter like domain"/>
    <property type="match status" value="1"/>
</dbReference>
<dbReference type="NCBIfam" id="TIGR03062">
    <property type="entry name" value="pip_yhgE_Cterm"/>
    <property type="match status" value="1"/>
</dbReference>
<proteinExistence type="predicted"/>
<dbReference type="NCBIfam" id="TIGR03057">
    <property type="entry name" value="xxxLxxG_by_4"/>
    <property type="match status" value="3"/>
</dbReference>
<evidence type="ECO:0000256" key="2">
    <source>
        <dbReference type="ARBA" id="ARBA00022692"/>
    </source>
</evidence>
<feature type="transmembrane region" description="Helical" evidence="5">
    <location>
        <begin position="543"/>
        <end position="563"/>
    </location>
</feature>
<dbReference type="Gene3D" id="1.10.287.950">
    <property type="entry name" value="Methyl-accepting chemotaxis protein"/>
    <property type="match status" value="2"/>
</dbReference>
<dbReference type="InterPro" id="IPR017500">
    <property type="entry name" value="Phage_infect_YhgE_N"/>
</dbReference>
<dbReference type="RefSeq" id="WP_211556950.1">
    <property type="nucleotide sequence ID" value="NZ_JAGVRK010000001.1"/>
</dbReference>
<evidence type="ECO:0000313" key="7">
    <source>
        <dbReference type="EMBL" id="MBS2968272.1"/>
    </source>
</evidence>
<evidence type="ECO:0000256" key="4">
    <source>
        <dbReference type="ARBA" id="ARBA00023136"/>
    </source>
</evidence>
<dbReference type="InterPro" id="IPR023908">
    <property type="entry name" value="xxxLxxG_rpt"/>
</dbReference>
<evidence type="ECO:0000256" key="1">
    <source>
        <dbReference type="ARBA" id="ARBA00004141"/>
    </source>
</evidence>
<dbReference type="Proteomes" id="UP000682403">
    <property type="component" value="Unassembled WGS sequence"/>
</dbReference>
<keyword evidence="8" id="KW-1185">Reference proteome</keyword>
<evidence type="ECO:0000313" key="8">
    <source>
        <dbReference type="Proteomes" id="UP000682403"/>
    </source>
</evidence>
<feature type="transmembrane region" description="Helical" evidence="5">
    <location>
        <begin position="17"/>
        <end position="40"/>
    </location>
</feature>
<comment type="caution">
    <text evidence="7">The sequence shown here is derived from an EMBL/GenBank/DDBJ whole genome shotgun (WGS) entry which is preliminary data.</text>
</comment>
<keyword evidence="4 5" id="KW-0472">Membrane</keyword>
<name>A0ABS5LC21_9BACI</name>
<dbReference type="SUPFAM" id="SSF58104">
    <property type="entry name" value="Methyl-accepting chemotaxis protein (MCP) signaling domain"/>
    <property type="match status" value="1"/>
</dbReference>
<dbReference type="InterPro" id="IPR013525">
    <property type="entry name" value="ABC2_TM"/>
</dbReference>
<feature type="domain" description="ABC-2 type transporter transmembrane" evidence="6">
    <location>
        <begin position="515"/>
        <end position="714"/>
    </location>
</feature>
<dbReference type="InterPro" id="IPR051328">
    <property type="entry name" value="T7SS_ABC-Transporter"/>
</dbReference>
<feature type="transmembrane region" description="Helical" evidence="5">
    <location>
        <begin position="701"/>
        <end position="721"/>
    </location>
</feature>
<gene>
    <name evidence="7" type="ORF">J9317_05810</name>
</gene>
<keyword evidence="2 5" id="KW-0812">Transmembrane</keyword>
<organism evidence="7 8">
    <name type="scientific">Metabacillus flavus</name>
    <dbReference type="NCBI Taxonomy" id="2823519"/>
    <lineage>
        <taxon>Bacteria</taxon>
        <taxon>Bacillati</taxon>
        <taxon>Bacillota</taxon>
        <taxon>Bacilli</taxon>
        <taxon>Bacillales</taxon>
        <taxon>Bacillaceae</taxon>
        <taxon>Metabacillus</taxon>
    </lineage>
</organism>
<evidence type="ECO:0000256" key="5">
    <source>
        <dbReference type="SAM" id="Phobius"/>
    </source>
</evidence>
<reference evidence="7 8" key="1">
    <citation type="submission" date="2021-04" db="EMBL/GenBank/DDBJ databases">
        <title>Metabacillus sp. strain KIGAM252 whole genome sequence.</title>
        <authorList>
            <person name="Seo M.-J."/>
            <person name="Cho E.-S."/>
            <person name="Hwang C.Y."/>
            <person name="Yoon D.J."/>
        </authorList>
    </citation>
    <scope>NUCLEOTIDE SEQUENCE [LARGE SCALE GENOMIC DNA]</scope>
    <source>
        <strain evidence="7 8">KIGAM252</strain>
    </source>
</reference>
<sequence>MSLLAKEWKALVTNKKILIPVIAVLFIPVLYAGMFLWAFWDPYENLEDLPVAVVNQDNGAEYEGENLQVGKELVDNLRDNPEFKWKFVDEKTADQGLKDQKYYMKIEIPENFSANATTLLDDQPKELEMKYVPNEGFNFLSAQIGNTAVEQIKEEVANEVTKTYAESIFGKIGEVADGLGEASDGAAEIDSGTGKLKDGSGKLKENLAKLAESSVTFKEGLQSASDGTTQLSKGAADLDKGLGQLNQGYTKVEDGSKALADGNAKLAAGSNELYSKMQELNQGVPQLTDGTKKVSEGATALNQGLTQFDAGQQDAKKGAEQLAAGIDQLQANMKQLEPVLAALPEEKRNELTAALEQLNQGSDNLSAGVGKLAENSTVIAGKSGELAQGATAVYENQQKVQNGVSQLTEGQKKLNTGLNDASKGANEFSQGVALFGTKLGEAKEGSAQLASGSTELNSGISKLSDGSGQLESGAGKLANGAADLDKGVGELSGGTSELSSALADAADQTKETKGSDPLYDMMAKPVDVKNEKINEVPNYGTGFTPYFLSLGLFVGALLISIVYPLKQSVGEPKSALSWFFSKFGVLLAVGIIQSLVADAVLLMGLQIEVQNVGLFILFSILTSLTFLALIQFFVTSLGDPGRFVAIVILILQLTTSAGTFPLELIPEPLQIFNYWLPMTYSVAGFKAVISSGDYGYLGTQSLVLAGMMLLMIIGTITYMFFQVRKNKQEVSEEAL</sequence>